<protein>
    <submittedName>
        <fullName evidence="12">ATP synthase gamma chain</fullName>
    </submittedName>
</protein>
<reference evidence="12" key="1">
    <citation type="submission" date="2023-03" db="EMBL/GenBank/DDBJ databases">
        <authorList>
            <person name="Cremers G."/>
            <person name="Picone N."/>
        </authorList>
    </citation>
    <scope>NUCLEOTIDE SEQUENCE</scope>
    <source>
        <strain evidence="12">Sample_alias</strain>
    </source>
</reference>
<keyword evidence="13" id="KW-1185">Reference proteome</keyword>
<feature type="coiled-coil region" evidence="10">
    <location>
        <begin position="234"/>
        <end position="275"/>
    </location>
</feature>
<keyword evidence="6" id="KW-0406">Ion transport</keyword>
<proteinExistence type="inferred from homology"/>
<evidence type="ECO:0000256" key="3">
    <source>
        <dbReference type="ARBA" id="ARBA00007681"/>
    </source>
</evidence>
<evidence type="ECO:0000256" key="10">
    <source>
        <dbReference type="SAM" id="Coils"/>
    </source>
</evidence>
<keyword evidence="11" id="KW-0812">Transmembrane</keyword>
<sequence>MSKRRDLIKYRGALLEIGEIMKAMKNMALVEQRKIAKYFESQKQAVDALQNIADDFFPSFPELLNRPLKIDRPLYILIGSERGFCGDFNSSLTSYWENMERSSMLPDQYGLILVGSKLESRASGLHKIIKAVSGPSVAEDVSPFIFEFLELVRKSLIQEEPPTSVTVFFHLPDNYEITRKILLPIPVSEEKIKAARKKVPPTPLLYIDPREFFMDLVDNFLLVGLFFAFYSSLLAESKIRMEHMQSALDQLDKKVEELNKKANRLRQEEITEEIEVILLGSEALRKKIEKKNLL</sequence>
<dbReference type="Gene3D" id="3.40.1380.10">
    <property type="match status" value="1"/>
</dbReference>
<keyword evidence="5" id="KW-0375">Hydrogen ion transport</keyword>
<dbReference type="RefSeq" id="WP_009058953.1">
    <property type="nucleotide sequence ID" value="NZ_JAHXRZ010000002.1"/>
</dbReference>
<keyword evidence="4" id="KW-0813">Transport</keyword>
<keyword evidence="10" id="KW-0175">Coiled coil</keyword>
<dbReference type="SUPFAM" id="SSF52943">
    <property type="entry name" value="ATP synthase (F1-ATPase), gamma subunit"/>
    <property type="match status" value="1"/>
</dbReference>
<evidence type="ECO:0000256" key="2">
    <source>
        <dbReference type="ARBA" id="ARBA00004170"/>
    </source>
</evidence>
<evidence type="ECO:0000256" key="6">
    <source>
        <dbReference type="ARBA" id="ARBA00023065"/>
    </source>
</evidence>
<evidence type="ECO:0000256" key="7">
    <source>
        <dbReference type="ARBA" id="ARBA00023136"/>
    </source>
</evidence>
<keyword evidence="11" id="KW-1133">Transmembrane helix</keyword>
<evidence type="ECO:0000256" key="9">
    <source>
        <dbReference type="ARBA" id="ARBA00023310"/>
    </source>
</evidence>
<dbReference type="InterPro" id="IPR035968">
    <property type="entry name" value="ATP_synth_F1_ATPase_gsu"/>
</dbReference>
<gene>
    <name evidence="12" type="ORF">MFUM_1081</name>
</gene>
<accession>A0ABN8XFZ3</accession>
<dbReference type="PRINTS" id="PR00126">
    <property type="entry name" value="ATPASEGAMMA"/>
</dbReference>
<evidence type="ECO:0000313" key="13">
    <source>
        <dbReference type="Proteomes" id="UP001161497"/>
    </source>
</evidence>
<evidence type="ECO:0000256" key="8">
    <source>
        <dbReference type="ARBA" id="ARBA00023196"/>
    </source>
</evidence>
<evidence type="ECO:0000256" key="4">
    <source>
        <dbReference type="ARBA" id="ARBA00022448"/>
    </source>
</evidence>
<comment type="subcellular location">
    <subcellularLocation>
        <location evidence="2">Membrane</location>
        <topology evidence="2">Peripheral membrane protein</topology>
    </subcellularLocation>
</comment>
<dbReference type="Proteomes" id="UP001161497">
    <property type="component" value="Chromosome"/>
</dbReference>
<dbReference type="InterPro" id="IPR000131">
    <property type="entry name" value="ATP_synth_F1_gsu"/>
</dbReference>
<comment type="similarity">
    <text evidence="3">Belongs to the ATPase gamma chain family.</text>
</comment>
<dbReference type="Pfam" id="PF00231">
    <property type="entry name" value="ATP-synt"/>
    <property type="match status" value="1"/>
</dbReference>
<evidence type="ECO:0000313" key="12">
    <source>
        <dbReference type="EMBL" id="CAI9085449.1"/>
    </source>
</evidence>
<name>A0ABN8XFZ3_9BACT</name>
<keyword evidence="8" id="KW-0139">CF(1)</keyword>
<comment type="function">
    <text evidence="1">Produces ATP from ADP in the presence of a proton gradient across the membrane. The gamma chain is believed to be important in regulating ATPase activity and the flow of protons through the CF(0) complex.</text>
</comment>
<evidence type="ECO:0000256" key="5">
    <source>
        <dbReference type="ARBA" id="ARBA00022781"/>
    </source>
</evidence>
<dbReference type="EMBL" id="OX458932">
    <property type="protein sequence ID" value="CAI9085449.1"/>
    <property type="molecule type" value="Genomic_DNA"/>
</dbReference>
<feature type="transmembrane region" description="Helical" evidence="11">
    <location>
        <begin position="216"/>
        <end position="235"/>
    </location>
</feature>
<evidence type="ECO:0000256" key="11">
    <source>
        <dbReference type="SAM" id="Phobius"/>
    </source>
</evidence>
<dbReference type="Gene3D" id="1.10.287.80">
    <property type="entry name" value="ATP synthase, gamma subunit, helix hairpin domain"/>
    <property type="match status" value="1"/>
</dbReference>
<keyword evidence="7 11" id="KW-0472">Membrane</keyword>
<keyword evidence="9" id="KW-0066">ATP synthesis</keyword>
<organism evidence="12 13">
    <name type="scientific">Candidatus Methylacidiphilum fumarolicum</name>
    <dbReference type="NCBI Taxonomy" id="591154"/>
    <lineage>
        <taxon>Bacteria</taxon>
        <taxon>Pseudomonadati</taxon>
        <taxon>Verrucomicrobiota</taxon>
        <taxon>Methylacidiphilae</taxon>
        <taxon>Methylacidiphilales</taxon>
        <taxon>Methylacidiphilaceae</taxon>
        <taxon>Methylacidiphilum (ex Ratnadevi et al. 2023)</taxon>
    </lineage>
</organism>
<evidence type="ECO:0000256" key="1">
    <source>
        <dbReference type="ARBA" id="ARBA00003456"/>
    </source>
</evidence>